<dbReference type="GO" id="GO:0051536">
    <property type="term" value="F:iron-sulfur cluster binding"/>
    <property type="evidence" value="ECO:0007669"/>
    <property type="project" value="UniProtKB-KW"/>
</dbReference>
<evidence type="ECO:0000259" key="5">
    <source>
        <dbReference type="Pfam" id="PF04055"/>
    </source>
</evidence>
<evidence type="ECO:0000256" key="4">
    <source>
        <dbReference type="ARBA" id="ARBA00023014"/>
    </source>
</evidence>
<protein>
    <submittedName>
        <fullName evidence="7">Uncharacterized protein</fullName>
    </submittedName>
</protein>
<evidence type="ECO:0000256" key="3">
    <source>
        <dbReference type="ARBA" id="ARBA00023004"/>
    </source>
</evidence>
<dbReference type="Proteomes" id="UP000176952">
    <property type="component" value="Unassembled WGS sequence"/>
</dbReference>
<dbReference type="GO" id="GO:0003824">
    <property type="term" value="F:catalytic activity"/>
    <property type="evidence" value="ECO:0007669"/>
    <property type="project" value="InterPro"/>
</dbReference>
<dbReference type="NCBIfam" id="TIGR04085">
    <property type="entry name" value="rSAM_more_4Fe4S"/>
    <property type="match status" value="1"/>
</dbReference>
<keyword evidence="2" id="KW-0479">Metal-binding</keyword>
<dbReference type="InterPro" id="IPR050377">
    <property type="entry name" value="Radical_SAM_PqqE_MftC-like"/>
</dbReference>
<dbReference type="PANTHER" id="PTHR11228">
    <property type="entry name" value="RADICAL SAM DOMAIN PROTEIN"/>
    <property type="match status" value="1"/>
</dbReference>
<dbReference type="GO" id="GO:0046872">
    <property type="term" value="F:metal ion binding"/>
    <property type="evidence" value="ECO:0007669"/>
    <property type="project" value="UniProtKB-KW"/>
</dbReference>
<sequence>MLLEMTKKAGIHASINTNLSLVGKEDIEKLVDEYNNVSILFSLLSADAAEHERLAGAPSGTYTKVINTAALIIQRGIPVSLNMVLMRENLHAMEITARLAKRLGTRTFCATKVLPNTHAPDGTLLLSAEEVHWSLAELMRIEELLDIPVDILGCYPRCLLVGTSAHQRFSHRTCVAGYTTVTIGADGGVRPCSHMEMSYGSIFHEPLIDIWEKMDGWREGEFIPEQCRNCLFLSACRGGCRVNTLTPGLHNMDFYADPQRLTSLPQKCLTPRIPEETSDIVAKSIMCPQVKFRKEPFGALIYTTNPLAIMLVNHSTIDFLMNVAEKREDFDLFSFLEQSGARTEAERRGVKYLYQKLVRKGFLITLTEHERR</sequence>
<keyword evidence="3" id="KW-0408">Iron</keyword>
<name>A0A1G2B7T5_9BACT</name>
<keyword evidence="1" id="KW-0949">S-adenosyl-L-methionine</keyword>
<dbReference type="InterPro" id="IPR058240">
    <property type="entry name" value="rSAM_sf"/>
</dbReference>
<evidence type="ECO:0000313" key="7">
    <source>
        <dbReference type="EMBL" id="OGY84766.1"/>
    </source>
</evidence>
<dbReference type="EMBL" id="MHKD01000011">
    <property type="protein sequence ID" value="OGY84766.1"/>
    <property type="molecule type" value="Genomic_DNA"/>
</dbReference>
<gene>
    <name evidence="7" type="ORF">A3F54_03180</name>
</gene>
<organism evidence="7 8">
    <name type="scientific">Candidatus Kerfeldbacteria bacterium RIFCSPHIGHO2_12_FULL_48_17</name>
    <dbReference type="NCBI Taxonomy" id="1798542"/>
    <lineage>
        <taxon>Bacteria</taxon>
        <taxon>Candidatus Kerfeldiibacteriota</taxon>
    </lineage>
</organism>
<dbReference type="InterPro" id="IPR013785">
    <property type="entry name" value="Aldolase_TIM"/>
</dbReference>
<dbReference type="STRING" id="1798542.A3F54_03180"/>
<dbReference type="InterPro" id="IPR007197">
    <property type="entry name" value="rSAM"/>
</dbReference>
<evidence type="ECO:0000256" key="1">
    <source>
        <dbReference type="ARBA" id="ARBA00022691"/>
    </source>
</evidence>
<reference evidence="7 8" key="1">
    <citation type="journal article" date="2016" name="Nat. Commun.">
        <title>Thousands of microbial genomes shed light on interconnected biogeochemical processes in an aquifer system.</title>
        <authorList>
            <person name="Anantharaman K."/>
            <person name="Brown C.T."/>
            <person name="Hug L.A."/>
            <person name="Sharon I."/>
            <person name="Castelle C.J."/>
            <person name="Probst A.J."/>
            <person name="Thomas B.C."/>
            <person name="Singh A."/>
            <person name="Wilkins M.J."/>
            <person name="Karaoz U."/>
            <person name="Brodie E.L."/>
            <person name="Williams K.H."/>
            <person name="Hubbard S.S."/>
            <person name="Banfield J.F."/>
        </authorList>
    </citation>
    <scope>NUCLEOTIDE SEQUENCE [LARGE SCALE GENOMIC DNA]</scope>
</reference>
<dbReference type="PANTHER" id="PTHR11228:SF7">
    <property type="entry name" value="PQQA PEPTIDE CYCLASE"/>
    <property type="match status" value="1"/>
</dbReference>
<dbReference type="Pfam" id="PF04055">
    <property type="entry name" value="Radical_SAM"/>
    <property type="match status" value="1"/>
</dbReference>
<comment type="caution">
    <text evidence="7">The sequence shown here is derived from an EMBL/GenBank/DDBJ whole genome shotgun (WGS) entry which is preliminary data.</text>
</comment>
<feature type="domain" description="4Fe4S-binding SPASM" evidence="6">
    <location>
        <begin position="174"/>
        <end position="230"/>
    </location>
</feature>
<evidence type="ECO:0000259" key="6">
    <source>
        <dbReference type="Pfam" id="PF13186"/>
    </source>
</evidence>
<accession>A0A1G2B7T5</accession>
<keyword evidence="4" id="KW-0411">Iron-sulfur</keyword>
<dbReference type="Gene3D" id="3.20.20.70">
    <property type="entry name" value="Aldolase class I"/>
    <property type="match status" value="1"/>
</dbReference>
<dbReference type="InterPro" id="IPR023885">
    <property type="entry name" value="4Fe4S-binding_SPASM_dom"/>
</dbReference>
<dbReference type="Pfam" id="PF13186">
    <property type="entry name" value="SPASM"/>
    <property type="match status" value="1"/>
</dbReference>
<proteinExistence type="predicted"/>
<evidence type="ECO:0000313" key="8">
    <source>
        <dbReference type="Proteomes" id="UP000176952"/>
    </source>
</evidence>
<evidence type="ECO:0000256" key="2">
    <source>
        <dbReference type="ARBA" id="ARBA00022723"/>
    </source>
</evidence>
<feature type="domain" description="Radical SAM core" evidence="5">
    <location>
        <begin position="4"/>
        <end position="99"/>
    </location>
</feature>
<dbReference type="SUPFAM" id="SSF102114">
    <property type="entry name" value="Radical SAM enzymes"/>
    <property type="match status" value="1"/>
</dbReference>
<dbReference type="AlphaFoldDB" id="A0A1G2B7T5"/>